<dbReference type="CDD" id="cd02144">
    <property type="entry name" value="iodotyrosine_dehalogenase"/>
    <property type="match status" value="1"/>
</dbReference>
<dbReference type="SUPFAM" id="SSF55469">
    <property type="entry name" value="FMN-dependent nitroreductase-like"/>
    <property type="match status" value="1"/>
</dbReference>
<evidence type="ECO:0000256" key="7">
    <source>
        <dbReference type="ARBA" id="ARBA00033619"/>
    </source>
</evidence>
<feature type="domain" description="Nitroreductase" evidence="13">
    <location>
        <begin position="111"/>
        <end position="279"/>
    </location>
</feature>
<dbReference type="GeneID" id="116309605"/>
<dbReference type="GO" id="GO:0005886">
    <property type="term" value="C:plasma membrane"/>
    <property type="evidence" value="ECO:0007669"/>
    <property type="project" value="TreeGrafter"/>
</dbReference>
<evidence type="ECO:0000313" key="14">
    <source>
        <dbReference type="Ensembl" id="ENSOABP00000024512.2"/>
    </source>
</evidence>
<keyword evidence="6" id="KW-0560">Oxidoreductase</keyword>
<proteinExistence type="inferred from homology"/>
<evidence type="ECO:0000259" key="13">
    <source>
        <dbReference type="Pfam" id="PF00881"/>
    </source>
</evidence>
<dbReference type="PANTHER" id="PTHR23026">
    <property type="entry name" value="NADPH NITROREDUCTASE"/>
    <property type="match status" value="1"/>
</dbReference>
<evidence type="ECO:0000256" key="11">
    <source>
        <dbReference type="SAM" id="MobiDB-lite"/>
    </source>
</evidence>
<dbReference type="EC" id="1.21.1.1" evidence="3"/>
<evidence type="ECO:0000256" key="2">
    <source>
        <dbReference type="ARBA" id="ARBA00007118"/>
    </source>
</evidence>
<dbReference type="AlphaFoldDB" id="A0A668TES4"/>
<dbReference type="InterPro" id="IPR000415">
    <property type="entry name" value="Nitroreductase-like"/>
</dbReference>
<keyword evidence="12" id="KW-0732">Signal</keyword>
<organism evidence="14 15">
    <name type="scientific">Oreochromis aureus</name>
    <name type="common">Israeli tilapia</name>
    <name type="synonym">Chromis aureus</name>
    <dbReference type="NCBI Taxonomy" id="47969"/>
    <lineage>
        <taxon>Eukaryota</taxon>
        <taxon>Metazoa</taxon>
        <taxon>Chordata</taxon>
        <taxon>Craniata</taxon>
        <taxon>Vertebrata</taxon>
        <taxon>Euteleostomi</taxon>
        <taxon>Actinopterygii</taxon>
        <taxon>Neopterygii</taxon>
        <taxon>Teleostei</taxon>
        <taxon>Neoteleostei</taxon>
        <taxon>Acanthomorphata</taxon>
        <taxon>Ovalentaria</taxon>
        <taxon>Cichlomorphae</taxon>
        <taxon>Cichliformes</taxon>
        <taxon>Cichlidae</taxon>
        <taxon>African cichlids</taxon>
        <taxon>Pseudocrenilabrinae</taxon>
        <taxon>Oreochromini</taxon>
        <taxon>Oreochromis</taxon>
    </lineage>
</organism>
<accession>A0A668TES4</accession>
<evidence type="ECO:0000256" key="12">
    <source>
        <dbReference type="SAM" id="SignalP"/>
    </source>
</evidence>
<dbReference type="PANTHER" id="PTHR23026:SF90">
    <property type="entry name" value="IODOTYROSINE DEIODINASE 1"/>
    <property type="match status" value="1"/>
</dbReference>
<evidence type="ECO:0000256" key="3">
    <source>
        <dbReference type="ARBA" id="ARBA00012348"/>
    </source>
</evidence>
<evidence type="ECO:0000313" key="15">
    <source>
        <dbReference type="Proteomes" id="UP000472276"/>
    </source>
</evidence>
<name>A0A668TES4_OREAU</name>
<evidence type="ECO:0000256" key="5">
    <source>
        <dbReference type="ARBA" id="ARBA00022643"/>
    </source>
</evidence>
<feature type="chain" id="PRO_5044317864" description="iodotyrosine deiodinase" evidence="12">
    <location>
        <begin position="27"/>
        <end position="327"/>
    </location>
</feature>
<reference evidence="14" key="1">
    <citation type="submission" date="2025-08" db="UniProtKB">
        <authorList>
            <consortium name="Ensembl"/>
        </authorList>
    </citation>
    <scope>IDENTIFICATION</scope>
</reference>
<dbReference type="Pfam" id="PF00881">
    <property type="entry name" value="Nitroreductase"/>
    <property type="match status" value="1"/>
</dbReference>
<evidence type="ECO:0000256" key="9">
    <source>
        <dbReference type="ARBA" id="ARBA00047519"/>
    </source>
</evidence>
<gene>
    <name evidence="14" type="primary">IYD</name>
</gene>
<keyword evidence="15" id="KW-1185">Reference proteome</keyword>
<comment type="cofactor">
    <cofactor evidence="1">
        <name>FMN</name>
        <dbReference type="ChEBI" id="CHEBI:58210"/>
    </cofactor>
</comment>
<dbReference type="InterPro" id="IPR050627">
    <property type="entry name" value="Nitroreductase/BluB"/>
</dbReference>
<dbReference type="GO" id="GO:0140616">
    <property type="term" value="F:iodotyrosine deiodinase activity"/>
    <property type="evidence" value="ECO:0007669"/>
    <property type="project" value="UniProtKB-EC"/>
</dbReference>
<dbReference type="Gene3D" id="3.40.109.10">
    <property type="entry name" value="NADH Oxidase"/>
    <property type="match status" value="1"/>
</dbReference>
<comment type="catalytic activity">
    <reaction evidence="10">
        <text>L-tyrosine + chloride + NADP(+) = 3-chloro-L-tyrosine + NADPH</text>
        <dbReference type="Rhea" id="RHEA:70343"/>
        <dbReference type="ChEBI" id="CHEBI:17996"/>
        <dbReference type="ChEBI" id="CHEBI:57783"/>
        <dbReference type="ChEBI" id="CHEBI:58315"/>
        <dbReference type="ChEBI" id="CHEBI:58349"/>
        <dbReference type="ChEBI" id="CHEBI:189422"/>
    </reaction>
    <physiologicalReaction direction="right-to-left" evidence="10">
        <dbReference type="Rhea" id="RHEA:70345"/>
    </physiologicalReaction>
</comment>
<evidence type="ECO:0000256" key="4">
    <source>
        <dbReference type="ARBA" id="ARBA00022630"/>
    </source>
</evidence>
<evidence type="ECO:0000256" key="6">
    <source>
        <dbReference type="ARBA" id="ARBA00023002"/>
    </source>
</evidence>
<feature type="region of interest" description="Disordered" evidence="11">
    <location>
        <begin position="30"/>
        <end position="94"/>
    </location>
</feature>
<comment type="catalytic activity">
    <reaction evidence="9">
        <text>3-iodo-L-tyrosine + iodide + NADP(+) = 3,5-diiodo-L-tyrosine + NADPH + H(+)</text>
        <dbReference type="Rhea" id="RHEA:27457"/>
        <dbReference type="ChEBI" id="CHEBI:15378"/>
        <dbReference type="ChEBI" id="CHEBI:16382"/>
        <dbReference type="ChEBI" id="CHEBI:57506"/>
        <dbReference type="ChEBI" id="CHEBI:57783"/>
        <dbReference type="ChEBI" id="CHEBI:58349"/>
        <dbReference type="ChEBI" id="CHEBI:59898"/>
    </reaction>
    <physiologicalReaction direction="right-to-left" evidence="9">
        <dbReference type="Rhea" id="RHEA:27459"/>
    </physiologicalReaction>
</comment>
<evidence type="ECO:0000256" key="1">
    <source>
        <dbReference type="ARBA" id="ARBA00001917"/>
    </source>
</evidence>
<reference evidence="14" key="2">
    <citation type="submission" date="2025-09" db="UniProtKB">
        <authorList>
            <consortium name="Ensembl"/>
        </authorList>
    </citation>
    <scope>IDENTIFICATION</scope>
</reference>
<evidence type="ECO:0000256" key="10">
    <source>
        <dbReference type="ARBA" id="ARBA00048356"/>
    </source>
</evidence>
<evidence type="ECO:0000256" key="8">
    <source>
        <dbReference type="ARBA" id="ARBA00033666"/>
    </source>
</evidence>
<sequence length="327" mass="36997">MALLSVFTPVLAVVLCLVIGFVLVKSWDTETTSTSPGKSKGATKGEKRPWVDQDLQDDTEITAKEDDDDADDDWGDSAEEENLTQLPYSPQRYPEETMLQRSKEFYTLMNQRRSVRFISPEPVPREVIDNVIHTAGTAPSGAHTEPWTFVVVSDPDIKHQIRLIVEEEEEMNYRQRMGEKWVQDLAKFRTNWIKEYLDVAPYLILIFKQTYGILPNGKKKTHYYNEISVSISCGILLAALQNVGLVTVTSTPLNCGPKLRLLLKRPANEKLLMLLPVGYPATDATVPDLKRKHLDDILISPGMCRRVLMRAGINFNCRTELAAYANI</sequence>
<dbReference type="Proteomes" id="UP000472276">
    <property type="component" value="Unassembled WGS sequence"/>
</dbReference>
<dbReference type="OMA" id="GANHQPW"/>
<dbReference type="RefSeq" id="XP_031582130.1">
    <property type="nucleotide sequence ID" value="XM_031726270.2"/>
</dbReference>
<keyword evidence="4" id="KW-0285">Flavoprotein</keyword>
<feature type="signal peptide" evidence="12">
    <location>
        <begin position="1"/>
        <end position="26"/>
    </location>
</feature>
<dbReference type="Ensembl" id="ENSOABT00000025225.2">
    <property type="protein sequence ID" value="ENSOABP00000024512.2"/>
    <property type="gene ID" value="ENSOABG00000011704.2"/>
</dbReference>
<feature type="compositionally biased region" description="Acidic residues" evidence="11">
    <location>
        <begin position="54"/>
        <end position="82"/>
    </location>
</feature>
<protein>
    <recommendedName>
        <fullName evidence="3">iodotyrosine deiodinase</fullName>
        <ecNumber evidence="3">1.21.1.1</ecNumber>
    </recommendedName>
</protein>
<comment type="catalytic activity">
    <reaction evidence="7">
        <text>iodide + L-tyrosine + NADP(+) = 3-iodo-L-tyrosine + NADPH</text>
        <dbReference type="Rhea" id="RHEA:27453"/>
        <dbReference type="ChEBI" id="CHEBI:16382"/>
        <dbReference type="ChEBI" id="CHEBI:57783"/>
        <dbReference type="ChEBI" id="CHEBI:58315"/>
        <dbReference type="ChEBI" id="CHEBI:58349"/>
        <dbReference type="ChEBI" id="CHEBI:59898"/>
    </reaction>
    <physiologicalReaction direction="right-to-left" evidence="7">
        <dbReference type="Rhea" id="RHEA:27455"/>
    </physiologicalReaction>
</comment>
<comment type="catalytic activity">
    <reaction evidence="8">
        <text>bromide + L-tyrosine + NADP(+) = 3-bromo-L-tyrosine + NADPH</text>
        <dbReference type="Rhea" id="RHEA:70347"/>
        <dbReference type="ChEBI" id="CHEBI:15858"/>
        <dbReference type="ChEBI" id="CHEBI:57783"/>
        <dbReference type="ChEBI" id="CHEBI:58315"/>
        <dbReference type="ChEBI" id="CHEBI:58349"/>
        <dbReference type="ChEBI" id="CHEBI:189423"/>
    </reaction>
    <physiologicalReaction direction="right-to-left" evidence="8">
        <dbReference type="Rhea" id="RHEA:70349"/>
    </physiologicalReaction>
</comment>
<keyword evidence="5" id="KW-0288">FMN</keyword>
<dbReference type="FunFam" id="3.40.109.10:FF:000004">
    <property type="entry name" value="Iodotyrosine deiodinase 1"/>
    <property type="match status" value="1"/>
</dbReference>
<dbReference type="InterPro" id="IPR029479">
    <property type="entry name" value="Nitroreductase"/>
</dbReference>
<dbReference type="GO" id="GO:0006570">
    <property type="term" value="P:tyrosine metabolic process"/>
    <property type="evidence" value="ECO:0007669"/>
    <property type="project" value="TreeGrafter"/>
</dbReference>
<comment type="similarity">
    <text evidence="2">Belongs to the nitroreductase family.</text>
</comment>